<dbReference type="Gene3D" id="3.80.10.10">
    <property type="entry name" value="Ribonuclease Inhibitor"/>
    <property type="match status" value="3"/>
</dbReference>
<dbReference type="Proteomes" id="UP000053558">
    <property type="component" value="Unassembled WGS sequence"/>
</dbReference>
<protein>
    <submittedName>
        <fullName evidence="6">L domain-like protein</fullName>
    </submittedName>
</protein>
<comment type="similarity">
    <text evidence="5">Belongs to the SDS22 family.</text>
</comment>
<keyword evidence="7" id="KW-1185">Reference proteome</keyword>
<dbReference type="PANTHER" id="PTHR45973:SF23">
    <property type="entry name" value="PROTEIN PHOSPHATASE 1 REGULATORY SUBUNIT 7"/>
    <property type="match status" value="1"/>
</dbReference>
<evidence type="ECO:0000313" key="7">
    <source>
        <dbReference type="Proteomes" id="UP000053558"/>
    </source>
</evidence>
<dbReference type="FunFam" id="3.80.10.10:FF:000055">
    <property type="entry name" value="Protein phosphatase 1 regulatory subunit 7"/>
    <property type="match status" value="1"/>
</dbReference>
<evidence type="ECO:0000256" key="1">
    <source>
        <dbReference type="ARBA" id="ARBA00004123"/>
    </source>
</evidence>
<dbReference type="GeneID" id="19199470"/>
<evidence type="ECO:0000256" key="5">
    <source>
        <dbReference type="ARBA" id="ARBA00023460"/>
    </source>
</evidence>
<evidence type="ECO:0000256" key="4">
    <source>
        <dbReference type="ARBA" id="ARBA00023242"/>
    </source>
</evidence>
<keyword evidence="3" id="KW-0677">Repeat</keyword>
<dbReference type="SUPFAM" id="SSF52058">
    <property type="entry name" value="L domain-like"/>
    <property type="match status" value="1"/>
</dbReference>
<dbReference type="OrthoDB" id="266138at2759"/>
<keyword evidence="4" id="KW-0539">Nucleus</keyword>
<dbReference type="SMART" id="SM00365">
    <property type="entry name" value="LRR_SD22"/>
    <property type="match status" value="10"/>
</dbReference>
<reference evidence="7" key="1">
    <citation type="journal article" date="2012" name="Science">
        <title>The Paleozoic origin of enzymatic lignin decomposition reconstructed from 31 fungal genomes.</title>
        <authorList>
            <person name="Floudas D."/>
            <person name="Binder M."/>
            <person name="Riley R."/>
            <person name="Barry K."/>
            <person name="Blanchette R.A."/>
            <person name="Henrissat B."/>
            <person name="Martinez A.T."/>
            <person name="Otillar R."/>
            <person name="Spatafora J.W."/>
            <person name="Yadav J.S."/>
            <person name="Aerts A."/>
            <person name="Benoit I."/>
            <person name="Boyd A."/>
            <person name="Carlson A."/>
            <person name="Copeland A."/>
            <person name="Coutinho P.M."/>
            <person name="de Vries R.P."/>
            <person name="Ferreira P."/>
            <person name="Findley K."/>
            <person name="Foster B."/>
            <person name="Gaskell J."/>
            <person name="Glotzer D."/>
            <person name="Gorecki P."/>
            <person name="Heitman J."/>
            <person name="Hesse C."/>
            <person name="Hori C."/>
            <person name="Igarashi K."/>
            <person name="Jurgens J.A."/>
            <person name="Kallen N."/>
            <person name="Kersten P."/>
            <person name="Kohler A."/>
            <person name="Kuees U."/>
            <person name="Kumar T.K.A."/>
            <person name="Kuo A."/>
            <person name="LaButti K."/>
            <person name="Larrondo L.F."/>
            <person name="Lindquist E."/>
            <person name="Ling A."/>
            <person name="Lombard V."/>
            <person name="Lucas S."/>
            <person name="Lundell T."/>
            <person name="Martin R."/>
            <person name="McLaughlin D.J."/>
            <person name="Morgenstern I."/>
            <person name="Morin E."/>
            <person name="Murat C."/>
            <person name="Nagy L.G."/>
            <person name="Nolan M."/>
            <person name="Ohm R.A."/>
            <person name="Patyshakuliyeva A."/>
            <person name="Rokas A."/>
            <person name="Ruiz-Duenas F.J."/>
            <person name="Sabat G."/>
            <person name="Salamov A."/>
            <person name="Samejima M."/>
            <person name="Schmutz J."/>
            <person name="Slot J.C."/>
            <person name="St John F."/>
            <person name="Stenlid J."/>
            <person name="Sun H."/>
            <person name="Sun S."/>
            <person name="Syed K."/>
            <person name="Tsang A."/>
            <person name="Wiebenga A."/>
            <person name="Young D."/>
            <person name="Pisabarro A."/>
            <person name="Eastwood D.C."/>
            <person name="Martin F."/>
            <person name="Cullen D."/>
            <person name="Grigoriev I.V."/>
            <person name="Hibbett D.S."/>
        </authorList>
    </citation>
    <scope>NUCLEOTIDE SEQUENCE [LARGE SCALE GENOMIC DNA]</scope>
    <source>
        <strain evidence="7">RWD-64-598 SS2</strain>
    </source>
</reference>
<sequence length="360" mass="40516">MSEQNVNDAASTNGSEDKEFVVVERPTARVVLPTDVGDDTDSEEEVIDGEELESDVDPLADFPDDTEELELVHSRISSLNHLRLERFAKHLKKLCLRQNQISELDPATFSLLTELEELDLYDNKVKHVGQAIDKLSKLSVLDLSFNLIRQVPDGLSSLSSLHTVFFVQNKISKISGLDSVGRTLRSLELGGNRIRFIENLDSLVNLEELWLGKNKITKLQNLSSLKSLKILSIQSNRIKKIEGLDGLSNLQELYLSHNGVERLEGLDNNPQLRTLDVGNNFIPEIENVSHLTSLEELWLNNNKIDSLQALEPQLKKTETLETIYLEGNPCQQTERAAYRRKIIIALPQVTQIDATFAKAL</sequence>
<dbReference type="PROSITE" id="PS51450">
    <property type="entry name" value="LRR"/>
    <property type="match status" value="8"/>
</dbReference>
<comment type="subcellular location">
    <subcellularLocation>
        <location evidence="1">Nucleus</location>
    </subcellularLocation>
</comment>
<dbReference type="SMART" id="SM00369">
    <property type="entry name" value="LRR_TYP"/>
    <property type="match status" value="6"/>
</dbReference>
<dbReference type="PANTHER" id="PTHR45973">
    <property type="entry name" value="PROTEIN PHOSPHATASE 1 REGULATORY SUBUNIT SDS22-RELATED"/>
    <property type="match status" value="1"/>
</dbReference>
<dbReference type="InterPro" id="IPR025875">
    <property type="entry name" value="Leu-rich_rpt_4"/>
</dbReference>
<dbReference type="RefSeq" id="XP_007765818.1">
    <property type="nucleotide sequence ID" value="XM_007767628.1"/>
</dbReference>
<dbReference type="AlphaFoldDB" id="A0A5M3MXZ3"/>
<dbReference type="KEGG" id="cput:CONPUDRAFT_119479"/>
<dbReference type="InterPro" id="IPR001611">
    <property type="entry name" value="Leu-rich_rpt"/>
</dbReference>
<evidence type="ECO:0000313" key="6">
    <source>
        <dbReference type="EMBL" id="EIW83980.1"/>
    </source>
</evidence>
<keyword evidence="2" id="KW-0433">Leucine-rich repeat</keyword>
<comment type="caution">
    <text evidence="6">The sequence shown here is derived from an EMBL/GenBank/DDBJ whole genome shotgun (WGS) entry which is preliminary data.</text>
</comment>
<evidence type="ECO:0000256" key="3">
    <source>
        <dbReference type="ARBA" id="ARBA00022737"/>
    </source>
</evidence>
<dbReference type="InterPro" id="IPR003591">
    <property type="entry name" value="Leu-rich_rpt_typical-subtyp"/>
</dbReference>
<dbReference type="InterPro" id="IPR032675">
    <property type="entry name" value="LRR_dom_sf"/>
</dbReference>
<evidence type="ECO:0000256" key="2">
    <source>
        <dbReference type="ARBA" id="ARBA00022614"/>
    </source>
</evidence>
<dbReference type="Pfam" id="PF13855">
    <property type="entry name" value="LRR_8"/>
    <property type="match status" value="1"/>
</dbReference>
<name>A0A5M3MXZ3_CONPW</name>
<dbReference type="EMBL" id="JH711575">
    <property type="protein sequence ID" value="EIW83980.1"/>
    <property type="molecule type" value="Genomic_DNA"/>
</dbReference>
<organism evidence="6 7">
    <name type="scientific">Coniophora puteana (strain RWD-64-598)</name>
    <name type="common">Brown rot fungus</name>
    <dbReference type="NCBI Taxonomy" id="741705"/>
    <lineage>
        <taxon>Eukaryota</taxon>
        <taxon>Fungi</taxon>
        <taxon>Dikarya</taxon>
        <taxon>Basidiomycota</taxon>
        <taxon>Agaricomycotina</taxon>
        <taxon>Agaricomycetes</taxon>
        <taxon>Agaricomycetidae</taxon>
        <taxon>Boletales</taxon>
        <taxon>Coniophorineae</taxon>
        <taxon>Coniophoraceae</taxon>
        <taxon>Coniophora</taxon>
    </lineage>
</organism>
<proteinExistence type="inferred from homology"/>
<accession>A0A5M3MXZ3</accession>
<dbReference type="GO" id="GO:0005634">
    <property type="term" value="C:nucleus"/>
    <property type="evidence" value="ECO:0007669"/>
    <property type="project" value="UniProtKB-SubCell"/>
</dbReference>
<dbReference type="OMA" id="EVWASYN"/>
<gene>
    <name evidence="6" type="ORF">CONPUDRAFT_119479</name>
</gene>
<dbReference type="InterPro" id="IPR050576">
    <property type="entry name" value="Cilia_flagella_integrity"/>
</dbReference>
<dbReference type="Pfam" id="PF12799">
    <property type="entry name" value="LRR_4"/>
    <property type="match status" value="2"/>
</dbReference>